<protein>
    <submittedName>
        <fullName evidence="1">Uncharacterized protein</fullName>
    </submittedName>
</protein>
<accession>A0A2G9HQ99</accession>
<proteinExistence type="predicted"/>
<keyword evidence="2" id="KW-1185">Reference proteome</keyword>
<organism evidence="1 2">
    <name type="scientific">Handroanthus impetiginosus</name>
    <dbReference type="NCBI Taxonomy" id="429701"/>
    <lineage>
        <taxon>Eukaryota</taxon>
        <taxon>Viridiplantae</taxon>
        <taxon>Streptophyta</taxon>
        <taxon>Embryophyta</taxon>
        <taxon>Tracheophyta</taxon>
        <taxon>Spermatophyta</taxon>
        <taxon>Magnoliopsida</taxon>
        <taxon>eudicotyledons</taxon>
        <taxon>Gunneridae</taxon>
        <taxon>Pentapetalae</taxon>
        <taxon>asterids</taxon>
        <taxon>lamiids</taxon>
        <taxon>Lamiales</taxon>
        <taxon>Bignoniaceae</taxon>
        <taxon>Crescentiina</taxon>
        <taxon>Tabebuia alliance</taxon>
        <taxon>Handroanthus</taxon>
    </lineage>
</organism>
<name>A0A2G9HQ99_9LAMI</name>
<evidence type="ECO:0000313" key="1">
    <source>
        <dbReference type="EMBL" id="PIN19701.1"/>
    </source>
</evidence>
<evidence type="ECO:0000313" key="2">
    <source>
        <dbReference type="Proteomes" id="UP000231279"/>
    </source>
</evidence>
<dbReference type="AlphaFoldDB" id="A0A2G9HQ99"/>
<dbReference type="EMBL" id="NKXS01001233">
    <property type="protein sequence ID" value="PIN19701.1"/>
    <property type="molecule type" value="Genomic_DNA"/>
</dbReference>
<dbReference type="Proteomes" id="UP000231279">
    <property type="component" value="Unassembled WGS sequence"/>
</dbReference>
<comment type="caution">
    <text evidence="1">The sequence shown here is derived from an EMBL/GenBank/DDBJ whole genome shotgun (WGS) entry which is preliminary data.</text>
</comment>
<reference evidence="2" key="1">
    <citation type="journal article" date="2018" name="Gigascience">
        <title>Genome assembly of the Pink Ipe (Handroanthus impetiginosus, Bignoniaceae), a highly valued, ecologically keystone Neotropical timber forest tree.</title>
        <authorList>
            <person name="Silva-Junior O.B."/>
            <person name="Grattapaglia D."/>
            <person name="Novaes E."/>
            <person name="Collevatti R.G."/>
        </authorList>
    </citation>
    <scope>NUCLEOTIDE SEQUENCE [LARGE SCALE GENOMIC DNA]</scope>
    <source>
        <strain evidence="2">cv. UFG-1</strain>
    </source>
</reference>
<gene>
    <name evidence="1" type="ORF">CDL12_07617</name>
</gene>
<sequence length="98" mass="11074">MASKHGQYTKFIKSFVVCKKIGLEIRRTRFKVLNFLRPSPSDSCSLSICLSENARNGILFSTTLYVVLSNKIHSSLLSNKIESAIYDCYKSSILSQTF</sequence>